<evidence type="ECO:0000313" key="2">
    <source>
        <dbReference type="Proteomes" id="UP000663505"/>
    </source>
</evidence>
<gene>
    <name evidence="1" type="ORF">JZ786_17125</name>
</gene>
<dbReference type="Pfam" id="PF12007">
    <property type="entry name" value="DUF3501"/>
    <property type="match status" value="1"/>
</dbReference>
<sequence length="198" mass="22937">MAEAITLRDILPLHVYRARRDEYVATMIEYKRDRRIKLFEYISILFENRQTVLFQIQELSHCEDLTDERELHEYIDIYSGMLPADDELSATLFIELDDQKRLEEVLVTLKGIEHHLFLKVGDETVKAVFEEVHDDREFTTSVHYLKFPLTNGALSYLQSHTAEAADLTIILNHPSLSAEVKLPVETVKSLQADLTSES</sequence>
<dbReference type="AlphaFoldDB" id="A0A9X7Z5D2"/>
<name>A0A9X7Z5D2_9BACL</name>
<keyword evidence="2" id="KW-1185">Reference proteome</keyword>
<protein>
    <submittedName>
        <fullName evidence="1">DUF3501 family protein</fullName>
    </submittedName>
</protein>
<evidence type="ECO:0000313" key="1">
    <source>
        <dbReference type="EMBL" id="QSO46217.1"/>
    </source>
</evidence>
<dbReference type="InterPro" id="IPR021890">
    <property type="entry name" value="DUF3501"/>
</dbReference>
<accession>A0A9X7Z5D2</accession>
<dbReference type="KEGG" id="afx:JZ786_17125"/>
<dbReference type="Proteomes" id="UP000663505">
    <property type="component" value="Chromosome"/>
</dbReference>
<reference evidence="1 2" key="1">
    <citation type="submission" date="2021-02" db="EMBL/GenBank/DDBJ databases">
        <title>Alicyclobacillus curvatus sp. nov. and Alicyclobacillus mengziensis sp. nov., two acidophilic bacteria isolated from acid mine drainage.</title>
        <authorList>
            <person name="Huang Y."/>
        </authorList>
    </citation>
    <scope>NUCLEOTIDE SEQUENCE [LARGE SCALE GENOMIC DNA]</scope>
    <source>
        <strain evidence="1 2">S30H14</strain>
    </source>
</reference>
<dbReference type="EMBL" id="CP071182">
    <property type="protein sequence ID" value="QSO46217.1"/>
    <property type="molecule type" value="Genomic_DNA"/>
</dbReference>
<dbReference type="RefSeq" id="WP_206655586.1">
    <property type="nucleotide sequence ID" value="NZ_CP071182.1"/>
</dbReference>
<organism evidence="1 2">
    <name type="scientific">Alicyclobacillus mengziensis</name>
    <dbReference type="NCBI Taxonomy" id="2931921"/>
    <lineage>
        <taxon>Bacteria</taxon>
        <taxon>Bacillati</taxon>
        <taxon>Bacillota</taxon>
        <taxon>Bacilli</taxon>
        <taxon>Bacillales</taxon>
        <taxon>Alicyclobacillaceae</taxon>
        <taxon>Alicyclobacillus</taxon>
    </lineage>
</organism>
<proteinExistence type="predicted"/>